<feature type="non-terminal residue" evidence="2">
    <location>
        <position position="1"/>
    </location>
</feature>
<organism evidence="2 3">
    <name type="scientific">Pararge aegeria aegeria</name>
    <dbReference type="NCBI Taxonomy" id="348720"/>
    <lineage>
        <taxon>Eukaryota</taxon>
        <taxon>Metazoa</taxon>
        <taxon>Ecdysozoa</taxon>
        <taxon>Arthropoda</taxon>
        <taxon>Hexapoda</taxon>
        <taxon>Insecta</taxon>
        <taxon>Pterygota</taxon>
        <taxon>Neoptera</taxon>
        <taxon>Endopterygota</taxon>
        <taxon>Lepidoptera</taxon>
        <taxon>Glossata</taxon>
        <taxon>Ditrysia</taxon>
        <taxon>Papilionoidea</taxon>
        <taxon>Nymphalidae</taxon>
        <taxon>Satyrinae</taxon>
        <taxon>Satyrini</taxon>
        <taxon>Parargina</taxon>
        <taxon>Pararge</taxon>
    </lineage>
</organism>
<dbReference type="AlphaFoldDB" id="A0A8S4QRV2"/>
<dbReference type="Proteomes" id="UP000838756">
    <property type="component" value="Unassembled WGS sequence"/>
</dbReference>
<dbReference type="EMBL" id="CAKXAJ010017879">
    <property type="protein sequence ID" value="CAH2217246.1"/>
    <property type="molecule type" value="Genomic_DNA"/>
</dbReference>
<comment type="caution">
    <text evidence="2">The sequence shown here is derived from an EMBL/GenBank/DDBJ whole genome shotgun (WGS) entry which is preliminary data.</text>
</comment>
<accession>A0A8S4QRV2</accession>
<evidence type="ECO:0000256" key="1">
    <source>
        <dbReference type="SAM" id="MobiDB-lite"/>
    </source>
</evidence>
<evidence type="ECO:0000313" key="2">
    <source>
        <dbReference type="EMBL" id="CAH2217246.1"/>
    </source>
</evidence>
<evidence type="ECO:0000313" key="3">
    <source>
        <dbReference type="Proteomes" id="UP000838756"/>
    </source>
</evidence>
<feature type="region of interest" description="Disordered" evidence="1">
    <location>
        <begin position="31"/>
        <end position="58"/>
    </location>
</feature>
<keyword evidence="3" id="KW-1185">Reference proteome</keyword>
<sequence length="58" mass="6163">SLAANHLRGCYGVTGGVRRARKFAMRRVPGLDDIGGESGSRRPEGAFCEGSDLGSVRR</sequence>
<gene>
    <name evidence="2" type="primary">jg12672</name>
    <name evidence="2" type="ORF">PAEG_LOCUS5162</name>
</gene>
<protein>
    <submittedName>
        <fullName evidence="2">Jg12672 protein</fullName>
    </submittedName>
</protein>
<proteinExistence type="predicted"/>
<name>A0A8S4QRV2_9NEOP</name>
<reference evidence="2" key="1">
    <citation type="submission" date="2022-03" db="EMBL/GenBank/DDBJ databases">
        <authorList>
            <person name="Lindestad O."/>
        </authorList>
    </citation>
    <scope>NUCLEOTIDE SEQUENCE</scope>
</reference>